<dbReference type="Gene3D" id="1.20.1280.50">
    <property type="match status" value="1"/>
</dbReference>
<dbReference type="InterPro" id="IPR050796">
    <property type="entry name" value="SCF_F-box_component"/>
</dbReference>
<dbReference type="InterPro" id="IPR001810">
    <property type="entry name" value="F-box_dom"/>
</dbReference>
<dbReference type="PANTHER" id="PTHR31672">
    <property type="entry name" value="BNACNNG10540D PROTEIN"/>
    <property type="match status" value="1"/>
</dbReference>
<dbReference type="EMBL" id="SDAM02029561">
    <property type="protein sequence ID" value="KAH6756301.1"/>
    <property type="molecule type" value="Genomic_DNA"/>
</dbReference>
<dbReference type="SMART" id="SM00256">
    <property type="entry name" value="FBOX"/>
    <property type="match status" value="1"/>
</dbReference>
<dbReference type="AlphaFoldDB" id="A0AAD4IPB3"/>
<reference evidence="2 3" key="1">
    <citation type="journal article" date="2021" name="Nat. Commun.">
        <title>Incipient diploidization of the medicinal plant Perilla within 10,000 years.</title>
        <authorList>
            <person name="Zhang Y."/>
            <person name="Shen Q."/>
            <person name="Leng L."/>
            <person name="Zhang D."/>
            <person name="Chen S."/>
            <person name="Shi Y."/>
            <person name="Ning Z."/>
            <person name="Chen S."/>
        </authorList>
    </citation>
    <scope>NUCLEOTIDE SEQUENCE [LARGE SCALE GENOMIC DNA]</scope>
    <source>
        <strain evidence="3">cv. PC099</strain>
    </source>
</reference>
<dbReference type="InterPro" id="IPR017451">
    <property type="entry name" value="F-box-assoc_interact_dom"/>
</dbReference>
<evidence type="ECO:0000259" key="1">
    <source>
        <dbReference type="PROSITE" id="PS50181"/>
    </source>
</evidence>
<dbReference type="Pfam" id="PF00646">
    <property type="entry name" value="F-box"/>
    <property type="match status" value="1"/>
</dbReference>
<comment type="caution">
    <text evidence="2">The sequence shown here is derived from an EMBL/GenBank/DDBJ whole genome shotgun (WGS) entry which is preliminary data.</text>
</comment>
<protein>
    <recommendedName>
        <fullName evidence="1">F-box domain-containing protein</fullName>
    </recommendedName>
</protein>
<evidence type="ECO:0000313" key="3">
    <source>
        <dbReference type="Proteomes" id="UP001190926"/>
    </source>
</evidence>
<sequence>MNSKAEDYGYGDRACKFTWINDVVLTEILVCLPAKSLMRFMSVCKKWRSIISSDQFRRLHTLRHPKPPLSLLLTTSTSDLFYFHPYLKQLTPYNFSTVWSPIIVNSCNGLLLLRCNHDYYVYNPTTKQSRKLKLTHNGKYPRVVGLNLAFDPSKSPHYKIICLRTRKNYGISRHVYQIEVYTSESHAWELRLEAFTISSPVFSTLGMHCNNFIYWPSIGVVPYFDIAKNVIKYLSCPKVPRPKHEAYVSWTPHLQELNGHLHYYVEASDGECETVQLWEMQGENDDPRWLFKYHDRISPTPSSSPHRVAFPLRIVTRGSGKMRICRFLDTSCKEVGLRSQPFDHQDVLELHSGDVHQFAECLAPV</sequence>
<organism evidence="2 3">
    <name type="scientific">Perilla frutescens var. hirtella</name>
    <name type="common">Perilla citriodora</name>
    <name type="synonym">Perilla setoyensis</name>
    <dbReference type="NCBI Taxonomy" id="608512"/>
    <lineage>
        <taxon>Eukaryota</taxon>
        <taxon>Viridiplantae</taxon>
        <taxon>Streptophyta</taxon>
        <taxon>Embryophyta</taxon>
        <taxon>Tracheophyta</taxon>
        <taxon>Spermatophyta</taxon>
        <taxon>Magnoliopsida</taxon>
        <taxon>eudicotyledons</taxon>
        <taxon>Gunneridae</taxon>
        <taxon>Pentapetalae</taxon>
        <taxon>asterids</taxon>
        <taxon>lamiids</taxon>
        <taxon>Lamiales</taxon>
        <taxon>Lamiaceae</taxon>
        <taxon>Nepetoideae</taxon>
        <taxon>Elsholtzieae</taxon>
        <taxon>Perilla</taxon>
    </lineage>
</organism>
<feature type="domain" description="F-box" evidence="1">
    <location>
        <begin position="14"/>
        <end position="59"/>
    </location>
</feature>
<dbReference type="CDD" id="cd22157">
    <property type="entry name" value="F-box_AtFBW1-like"/>
    <property type="match status" value="1"/>
</dbReference>
<dbReference type="NCBIfam" id="TIGR01640">
    <property type="entry name" value="F_box_assoc_1"/>
    <property type="match status" value="1"/>
</dbReference>
<name>A0AAD4IPB3_PERFH</name>
<dbReference type="PROSITE" id="PS50181">
    <property type="entry name" value="FBOX"/>
    <property type="match status" value="1"/>
</dbReference>
<proteinExistence type="predicted"/>
<accession>A0AAD4IPB3</accession>
<dbReference type="SUPFAM" id="SSF81383">
    <property type="entry name" value="F-box domain"/>
    <property type="match status" value="1"/>
</dbReference>
<dbReference type="InterPro" id="IPR006527">
    <property type="entry name" value="F-box-assoc_dom_typ1"/>
</dbReference>
<dbReference type="Pfam" id="PF07734">
    <property type="entry name" value="FBA_1"/>
    <property type="match status" value="1"/>
</dbReference>
<evidence type="ECO:0000313" key="2">
    <source>
        <dbReference type="EMBL" id="KAH6756301.1"/>
    </source>
</evidence>
<dbReference type="Proteomes" id="UP001190926">
    <property type="component" value="Unassembled WGS sequence"/>
</dbReference>
<gene>
    <name evidence="2" type="ORF">C2S53_003470</name>
</gene>
<dbReference type="PANTHER" id="PTHR31672:SF13">
    <property type="entry name" value="F-BOX PROTEIN CPR30-LIKE"/>
    <property type="match status" value="1"/>
</dbReference>
<dbReference type="InterPro" id="IPR036047">
    <property type="entry name" value="F-box-like_dom_sf"/>
</dbReference>
<keyword evidence="3" id="KW-1185">Reference proteome</keyword>